<dbReference type="PANTHER" id="PTHR11012">
    <property type="entry name" value="PROTEIN KINASE-LIKE DOMAIN-CONTAINING"/>
    <property type="match status" value="1"/>
</dbReference>
<dbReference type="InterPro" id="IPR004119">
    <property type="entry name" value="EcKL"/>
</dbReference>
<dbReference type="EMBL" id="GL449698">
    <property type="protein sequence ID" value="EFN82157.1"/>
    <property type="molecule type" value="Genomic_DNA"/>
</dbReference>
<evidence type="ECO:0000313" key="3">
    <source>
        <dbReference type="Proteomes" id="UP000008237"/>
    </source>
</evidence>
<dbReference type="InParanoid" id="E2BQA3"/>
<keyword evidence="3" id="KW-1185">Reference proteome</keyword>
<gene>
    <name evidence="2" type="ORF">EAI_09556</name>
</gene>
<accession>E2BQA3</accession>
<evidence type="ECO:0000313" key="2">
    <source>
        <dbReference type="EMBL" id="EFN82157.1"/>
    </source>
</evidence>
<dbReference type="Proteomes" id="UP000008237">
    <property type="component" value="Unassembled WGS sequence"/>
</dbReference>
<dbReference type="InterPro" id="IPR015897">
    <property type="entry name" value="CHK_kinase-like"/>
</dbReference>
<reference evidence="2 3" key="1">
    <citation type="journal article" date="2010" name="Science">
        <title>Genomic comparison of the ants Camponotus floridanus and Harpegnathos saltator.</title>
        <authorList>
            <person name="Bonasio R."/>
            <person name="Zhang G."/>
            <person name="Ye C."/>
            <person name="Mutti N.S."/>
            <person name="Fang X."/>
            <person name="Qin N."/>
            <person name="Donahue G."/>
            <person name="Yang P."/>
            <person name="Li Q."/>
            <person name="Li C."/>
            <person name="Zhang P."/>
            <person name="Huang Z."/>
            <person name="Berger S.L."/>
            <person name="Reinberg D."/>
            <person name="Wang J."/>
            <person name="Liebig J."/>
        </authorList>
    </citation>
    <scope>NUCLEOTIDE SEQUENCE [LARGE SCALE GENOMIC DNA]</scope>
    <source>
        <strain evidence="2 3">R22 G/1</strain>
    </source>
</reference>
<dbReference type="OrthoDB" id="191037at2759"/>
<evidence type="ECO:0000259" key="1">
    <source>
        <dbReference type="SMART" id="SM00587"/>
    </source>
</evidence>
<dbReference type="SMART" id="SM00587">
    <property type="entry name" value="CHK"/>
    <property type="match status" value="1"/>
</dbReference>
<dbReference type="PANTHER" id="PTHR11012:SF30">
    <property type="entry name" value="PROTEIN KINASE-LIKE DOMAIN-CONTAINING"/>
    <property type="match status" value="1"/>
</dbReference>
<dbReference type="SUPFAM" id="SSF56112">
    <property type="entry name" value="Protein kinase-like (PK-like)"/>
    <property type="match status" value="1"/>
</dbReference>
<dbReference type="InterPro" id="IPR011009">
    <property type="entry name" value="Kinase-like_dom_sf"/>
</dbReference>
<feature type="domain" description="CHK kinase-like" evidence="1">
    <location>
        <begin position="144"/>
        <end position="335"/>
    </location>
</feature>
<protein>
    <recommendedName>
        <fullName evidence="1">CHK kinase-like domain-containing protein</fullName>
    </recommendedName>
</protein>
<dbReference type="STRING" id="610380.E2BQA3"/>
<dbReference type="AlphaFoldDB" id="E2BQA3"/>
<proteinExistence type="predicted"/>
<organism evidence="3">
    <name type="scientific">Harpegnathos saltator</name>
    <name type="common">Jerdon's jumping ant</name>
    <dbReference type="NCBI Taxonomy" id="610380"/>
    <lineage>
        <taxon>Eukaryota</taxon>
        <taxon>Metazoa</taxon>
        <taxon>Ecdysozoa</taxon>
        <taxon>Arthropoda</taxon>
        <taxon>Hexapoda</taxon>
        <taxon>Insecta</taxon>
        <taxon>Pterygota</taxon>
        <taxon>Neoptera</taxon>
        <taxon>Endopterygota</taxon>
        <taxon>Hymenoptera</taxon>
        <taxon>Apocrita</taxon>
        <taxon>Aculeata</taxon>
        <taxon>Formicoidea</taxon>
        <taxon>Formicidae</taxon>
        <taxon>Ponerinae</taxon>
        <taxon>Ponerini</taxon>
        <taxon>Harpegnathos</taxon>
    </lineage>
</organism>
<sequence length="381" mass="43080">MADPDSGGKPTRHPQQRSVDFIRRELIPEMVHDRCFCEPGSREFVEFDSADVEPLDVDGCSTSSTSCELYRVMARVKFSGETRSFPLIVKLPKNSADCPLPAAAAAGSFQNEEMFYSKMTLEYGTDSVPKCYLSDLGRYGQPVIVLEDLGARGYVRVHRKLDEDHLKLCVKALATFHGRGLRLRAEKLAVFREFYAKLSDTCFDDDSVERCRRNCARVLDVLKLLAEPALVEKIRGKLSESPLDVMESLAREINDVSTVCHGRFSRDNVLFRYESGRPSDVKVIDWQTMRYCSPAIDLGLVLLANLPDAEVAEVGPFCRDIMRLYLDAVMREYPLMDRDLLERDVIAKLLFAYVVLCTDETIADVELLAMLRALDELTTFD</sequence>
<dbReference type="OMA" id="DRCFCEP"/>
<dbReference type="Pfam" id="PF02958">
    <property type="entry name" value="EcKL"/>
    <property type="match status" value="1"/>
</dbReference>
<dbReference type="Gene3D" id="3.90.1200.10">
    <property type="match status" value="1"/>
</dbReference>
<name>E2BQA3_HARSA</name>